<gene>
    <name evidence="2" type="ORF">SAMN05660748_3054</name>
</gene>
<keyword evidence="3" id="KW-1185">Reference proteome</keyword>
<reference evidence="3" key="1">
    <citation type="submission" date="2017-08" db="EMBL/GenBank/DDBJ databases">
        <authorList>
            <person name="Varghese N."/>
            <person name="Submissions S."/>
        </authorList>
    </citation>
    <scope>NUCLEOTIDE SEQUENCE [LARGE SCALE GENOMIC DNA]</scope>
    <source>
        <strain evidence="3">DSM 4725</strain>
    </source>
</reference>
<evidence type="ECO:0000256" key="1">
    <source>
        <dbReference type="SAM" id="MobiDB-lite"/>
    </source>
</evidence>
<name>A0A285V9N8_9ACTN</name>
<feature type="region of interest" description="Disordered" evidence="1">
    <location>
        <begin position="49"/>
        <end position="69"/>
    </location>
</feature>
<dbReference type="AlphaFoldDB" id="A0A285V9N8"/>
<dbReference type="EMBL" id="OBQI01000004">
    <property type="protein sequence ID" value="SOC50308.1"/>
    <property type="molecule type" value="Genomic_DNA"/>
</dbReference>
<dbReference type="Proteomes" id="UP000219435">
    <property type="component" value="Unassembled WGS sequence"/>
</dbReference>
<protein>
    <submittedName>
        <fullName evidence="2">Uncharacterized protein</fullName>
    </submittedName>
</protein>
<evidence type="ECO:0000313" key="3">
    <source>
        <dbReference type="Proteomes" id="UP000219435"/>
    </source>
</evidence>
<proteinExistence type="predicted"/>
<sequence length="69" mass="7620">MTDPGRTCDAEHCTRRATQMGVAELPIRPVELRLCDEHVAALRAGKVRGLSQQTGWRNDGARPQVSFSD</sequence>
<accession>A0A285V9N8</accession>
<dbReference type="RefSeq" id="WP_097195854.1">
    <property type="nucleotide sequence ID" value="NZ_OBQI01000004.1"/>
</dbReference>
<dbReference type="OrthoDB" id="5193895at2"/>
<evidence type="ECO:0000313" key="2">
    <source>
        <dbReference type="EMBL" id="SOC50308.1"/>
    </source>
</evidence>
<organism evidence="2 3">
    <name type="scientific">Blastococcus aggregatus</name>
    <dbReference type="NCBI Taxonomy" id="38502"/>
    <lineage>
        <taxon>Bacteria</taxon>
        <taxon>Bacillati</taxon>
        <taxon>Actinomycetota</taxon>
        <taxon>Actinomycetes</taxon>
        <taxon>Geodermatophilales</taxon>
        <taxon>Geodermatophilaceae</taxon>
        <taxon>Blastococcus</taxon>
    </lineage>
</organism>